<accession>A0AAV5M777</accession>
<protein>
    <recommendedName>
        <fullName evidence="1">Reverse transcriptase Ty1/copia-type domain-containing protein</fullName>
    </recommendedName>
</protein>
<evidence type="ECO:0000259" key="1">
    <source>
        <dbReference type="Pfam" id="PF07727"/>
    </source>
</evidence>
<reference evidence="2 3" key="1">
    <citation type="journal article" date="2021" name="Commun. Biol.">
        <title>The genome of Shorea leprosula (Dipterocarpaceae) highlights the ecological relevance of drought in aseasonal tropical rainforests.</title>
        <authorList>
            <person name="Ng K.K.S."/>
            <person name="Kobayashi M.J."/>
            <person name="Fawcett J.A."/>
            <person name="Hatakeyama M."/>
            <person name="Paape T."/>
            <person name="Ng C.H."/>
            <person name="Ang C.C."/>
            <person name="Tnah L.H."/>
            <person name="Lee C.T."/>
            <person name="Nishiyama T."/>
            <person name="Sese J."/>
            <person name="O'Brien M.J."/>
            <person name="Copetti D."/>
            <person name="Mohd Noor M.I."/>
            <person name="Ong R.C."/>
            <person name="Putra M."/>
            <person name="Sireger I.Z."/>
            <person name="Indrioko S."/>
            <person name="Kosugi Y."/>
            <person name="Izuno A."/>
            <person name="Isagi Y."/>
            <person name="Lee S.L."/>
            <person name="Shimizu K.K."/>
        </authorList>
    </citation>
    <scope>NUCLEOTIDE SEQUENCE [LARGE SCALE GENOMIC DNA]</scope>
    <source>
        <strain evidence="2">214</strain>
    </source>
</reference>
<dbReference type="PANTHER" id="PTHR11439:SF524">
    <property type="entry name" value="RNA-DIRECTED DNA POLYMERASE, PROTEIN KINASE RLK-PELLE-DLSV FAMILY"/>
    <property type="match status" value="1"/>
</dbReference>
<organism evidence="2 3">
    <name type="scientific">Rubroshorea leprosula</name>
    <dbReference type="NCBI Taxonomy" id="152421"/>
    <lineage>
        <taxon>Eukaryota</taxon>
        <taxon>Viridiplantae</taxon>
        <taxon>Streptophyta</taxon>
        <taxon>Embryophyta</taxon>
        <taxon>Tracheophyta</taxon>
        <taxon>Spermatophyta</taxon>
        <taxon>Magnoliopsida</taxon>
        <taxon>eudicotyledons</taxon>
        <taxon>Gunneridae</taxon>
        <taxon>Pentapetalae</taxon>
        <taxon>rosids</taxon>
        <taxon>malvids</taxon>
        <taxon>Malvales</taxon>
        <taxon>Dipterocarpaceae</taxon>
        <taxon>Rubroshorea</taxon>
    </lineage>
</organism>
<sequence>MHVIGSKWVFKTKLKADGTLERLKARFVAKGYNQVKGVDFSETFSPVIKPAIVRIVLSIAKVKGWDIRQLNVKNAFLHGKLQKPVYMAQPPGFSDPKNPNYICHLKRALYGLKQAPRAWFNRFSEFLLTFGFFCNIADPSLFVCHNAQGTIVLFLYVDDIILTGDNSHFLNEFIPQLSLEFAMKDMGPLHYFLGVEVQNDTHGLFLCQTRYAQKVLERAEMGDCKPIRTPMAPKVKTPENNQPFHDITLFRSIVRALQYLTFTRLDITYSVNYICQFMHQPSVYHFQLVKRVLRYIKGTLDYGIRICSQSNLDLYGFSDANWASCPSTRRSTTGFCTFLDSNCIS</sequence>
<dbReference type="Proteomes" id="UP001054252">
    <property type="component" value="Unassembled WGS sequence"/>
</dbReference>
<name>A0AAV5M777_9ROSI</name>
<dbReference type="AlphaFoldDB" id="A0AAV5M777"/>
<dbReference type="EMBL" id="BPVZ01000189">
    <property type="protein sequence ID" value="GKV45074.1"/>
    <property type="molecule type" value="Genomic_DNA"/>
</dbReference>
<comment type="caution">
    <text evidence="2">The sequence shown here is derived from an EMBL/GenBank/DDBJ whole genome shotgun (WGS) entry which is preliminary data.</text>
</comment>
<dbReference type="SUPFAM" id="SSF56672">
    <property type="entry name" value="DNA/RNA polymerases"/>
    <property type="match status" value="1"/>
</dbReference>
<feature type="domain" description="Reverse transcriptase Ty1/copia-type" evidence="1">
    <location>
        <begin position="3"/>
        <end position="232"/>
    </location>
</feature>
<dbReference type="InterPro" id="IPR013103">
    <property type="entry name" value="RVT_2"/>
</dbReference>
<dbReference type="Pfam" id="PF07727">
    <property type="entry name" value="RVT_2"/>
    <property type="match status" value="1"/>
</dbReference>
<keyword evidence="3" id="KW-1185">Reference proteome</keyword>
<dbReference type="PANTHER" id="PTHR11439">
    <property type="entry name" value="GAG-POL-RELATED RETROTRANSPOSON"/>
    <property type="match status" value="1"/>
</dbReference>
<proteinExistence type="predicted"/>
<evidence type="ECO:0000313" key="2">
    <source>
        <dbReference type="EMBL" id="GKV45074.1"/>
    </source>
</evidence>
<gene>
    <name evidence="2" type="ORF">SLEP1_g52197</name>
</gene>
<evidence type="ECO:0000313" key="3">
    <source>
        <dbReference type="Proteomes" id="UP001054252"/>
    </source>
</evidence>
<dbReference type="InterPro" id="IPR043502">
    <property type="entry name" value="DNA/RNA_pol_sf"/>
</dbReference>